<accession>A0AAD3T003</accession>
<dbReference type="Pfam" id="PF00226">
    <property type="entry name" value="DnaJ"/>
    <property type="match status" value="1"/>
</dbReference>
<dbReference type="AlphaFoldDB" id="A0AAD3T003"/>
<evidence type="ECO:0000313" key="3">
    <source>
        <dbReference type="Proteomes" id="UP001279734"/>
    </source>
</evidence>
<evidence type="ECO:0000259" key="1">
    <source>
        <dbReference type="PROSITE" id="PS50076"/>
    </source>
</evidence>
<feature type="domain" description="J" evidence="1">
    <location>
        <begin position="190"/>
        <end position="251"/>
    </location>
</feature>
<reference evidence="2" key="1">
    <citation type="submission" date="2023-05" db="EMBL/GenBank/DDBJ databases">
        <title>Nepenthes gracilis genome sequencing.</title>
        <authorList>
            <person name="Fukushima K."/>
        </authorList>
    </citation>
    <scope>NUCLEOTIDE SEQUENCE</scope>
    <source>
        <strain evidence="2">SING2019-196</strain>
    </source>
</reference>
<dbReference type="InterPro" id="IPR036869">
    <property type="entry name" value="J_dom_sf"/>
</dbReference>
<dbReference type="Gene3D" id="1.10.287.110">
    <property type="entry name" value="DnaJ domain"/>
    <property type="match status" value="1"/>
</dbReference>
<dbReference type="CDD" id="cd06257">
    <property type="entry name" value="DnaJ"/>
    <property type="match status" value="1"/>
</dbReference>
<organism evidence="2 3">
    <name type="scientific">Nepenthes gracilis</name>
    <name type="common">Slender pitcher plant</name>
    <dbReference type="NCBI Taxonomy" id="150966"/>
    <lineage>
        <taxon>Eukaryota</taxon>
        <taxon>Viridiplantae</taxon>
        <taxon>Streptophyta</taxon>
        <taxon>Embryophyta</taxon>
        <taxon>Tracheophyta</taxon>
        <taxon>Spermatophyta</taxon>
        <taxon>Magnoliopsida</taxon>
        <taxon>eudicotyledons</taxon>
        <taxon>Gunneridae</taxon>
        <taxon>Pentapetalae</taxon>
        <taxon>Caryophyllales</taxon>
        <taxon>Nepenthaceae</taxon>
        <taxon>Nepenthes</taxon>
    </lineage>
</organism>
<proteinExistence type="predicted"/>
<dbReference type="PANTHER" id="PTHR45376">
    <property type="entry name" value="CHAPERONE DNAJ-DOMAIN SUPERFAMILY PROTEIN-RELATED"/>
    <property type="match status" value="1"/>
</dbReference>
<dbReference type="PROSITE" id="PS50076">
    <property type="entry name" value="DNAJ_2"/>
    <property type="match status" value="1"/>
</dbReference>
<sequence>MNTTMKLALTNYQANCFQISAARFHSTPILERGRRTHWDTRYNHYADRSRKQQWKQNILRNVSAYAEQLFQSWHSDFEPDDPPNVGPSWFRRQQYDNGSRRDWSHNHRSRSRGKRGFHFCEDDVDVETIFRSTFSRDRFYFWSFVNEDNTHWRSSSRYANSFRTSWSWRYQSEEEYDSSDCDIPKLDLTSERLALGLNASGPLKLEDVKDAYRASALKWHPDRHYGPAKSVAEEKFKLCSAAYQSLCDKLTVD</sequence>
<evidence type="ECO:0000313" key="2">
    <source>
        <dbReference type="EMBL" id="GMH20104.1"/>
    </source>
</evidence>
<keyword evidence="3" id="KW-1185">Reference proteome</keyword>
<dbReference type="SMART" id="SM00271">
    <property type="entry name" value="DnaJ"/>
    <property type="match status" value="1"/>
</dbReference>
<dbReference type="InterPro" id="IPR001623">
    <property type="entry name" value="DnaJ_domain"/>
</dbReference>
<dbReference type="SUPFAM" id="SSF46565">
    <property type="entry name" value="Chaperone J-domain"/>
    <property type="match status" value="1"/>
</dbReference>
<name>A0AAD3T003_NEPGR</name>
<dbReference type="Proteomes" id="UP001279734">
    <property type="component" value="Unassembled WGS sequence"/>
</dbReference>
<gene>
    <name evidence="2" type="ORF">Nepgr_021945</name>
</gene>
<dbReference type="EMBL" id="BSYO01000021">
    <property type="protein sequence ID" value="GMH20104.1"/>
    <property type="molecule type" value="Genomic_DNA"/>
</dbReference>
<protein>
    <recommendedName>
        <fullName evidence="1">J domain-containing protein</fullName>
    </recommendedName>
</protein>
<dbReference type="PANTHER" id="PTHR45376:SF1">
    <property type="entry name" value="CHAPERONE DNAJ-DOMAIN SUPERFAMILY PROTEIN-RELATED"/>
    <property type="match status" value="1"/>
</dbReference>
<comment type="caution">
    <text evidence="2">The sequence shown here is derived from an EMBL/GenBank/DDBJ whole genome shotgun (WGS) entry which is preliminary data.</text>
</comment>